<keyword evidence="3" id="KW-1185">Reference proteome</keyword>
<comment type="caution">
    <text evidence="2">The sequence shown here is derived from an EMBL/GenBank/DDBJ whole genome shotgun (WGS) entry which is preliminary data.</text>
</comment>
<proteinExistence type="predicted"/>
<keyword evidence="1" id="KW-0812">Transmembrane</keyword>
<reference evidence="2 3" key="1">
    <citation type="submission" date="2019-02" db="EMBL/GenBank/DDBJ databases">
        <title>Sequencing the genomes of 1000 actinobacteria strains.</title>
        <authorList>
            <person name="Klenk H.-P."/>
        </authorList>
    </citation>
    <scope>NUCLEOTIDE SEQUENCE [LARGE SCALE GENOMIC DNA]</scope>
    <source>
        <strain evidence="2 3">DSM 16932</strain>
    </source>
</reference>
<dbReference type="EMBL" id="SGWX01000001">
    <property type="protein sequence ID" value="RZS62958.1"/>
    <property type="molecule type" value="Genomic_DNA"/>
</dbReference>
<evidence type="ECO:0000313" key="3">
    <source>
        <dbReference type="Proteomes" id="UP000293852"/>
    </source>
</evidence>
<name>A0A4Q7M8C9_9MICO</name>
<dbReference type="Proteomes" id="UP000293852">
    <property type="component" value="Unassembled WGS sequence"/>
</dbReference>
<evidence type="ECO:0000256" key="1">
    <source>
        <dbReference type="SAM" id="Phobius"/>
    </source>
</evidence>
<sequence length="101" mass="10775">MFTSWLYEGSQASTAQAHRERLEFARTLAAWSGAALVMMTGLFLWSALALFPLAETHGAVAAAILAIKAVAAVVIALDAAALVEALHGWRREARALARQTP</sequence>
<dbReference type="AlphaFoldDB" id="A0A4Q7M8C9"/>
<keyword evidence="1" id="KW-0472">Membrane</keyword>
<keyword evidence="1" id="KW-1133">Transmembrane helix</keyword>
<protein>
    <submittedName>
        <fullName evidence="2">Uncharacterized protein</fullName>
    </submittedName>
</protein>
<evidence type="ECO:0000313" key="2">
    <source>
        <dbReference type="EMBL" id="RZS62958.1"/>
    </source>
</evidence>
<feature type="transmembrane region" description="Helical" evidence="1">
    <location>
        <begin position="59"/>
        <end position="83"/>
    </location>
</feature>
<accession>A0A4Q7M8C9</accession>
<feature type="transmembrane region" description="Helical" evidence="1">
    <location>
        <begin position="28"/>
        <end position="53"/>
    </location>
</feature>
<organism evidence="2 3">
    <name type="scientific">Xylanimonas ulmi</name>
    <dbReference type="NCBI Taxonomy" id="228973"/>
    <lineage>
        <taxon>Bacteria</taxon>
        <taxon>Bacillati</taxon>
        <taxon>Actinomycetota</taxon>
        <taxon>Actinomycetes</taxon>
        <taxon>Micrococcales</taxon>
        <taxon>Promicromonosporaceae</taxon>
        <taxon>Xylanimonas</taxon>
    </lineage>
</organism>
<gene>
    <name evidence="2" type="ORF">EV386_3315</name>
</gene>
<dbReference type="RefSeq" id="WP_130416381.1">
    <property type="nucleotide sequence ID" value="NZ_SGWX01000001.1"/>
</dbReference>